<keyword evidence="11" id="KW-1185">Reference proteome</keyword>
<keyword evidence="3" id="KW-0276">Fatty acid metabolism</keyword>
<evidence type="ECO:0000256" key="8">
    <source>
        <dbReference type="ARBA" id="ARBA00023268"/>
    </source>
</evidence>
<evidence type="ECO:0000256" key="4">
    <source>
        <dbReference type="ARBA" id="ARBA00022857"/>
    </source>
</evidence>
<dbReference type="EMBL" id="BGPR01005038">
    <property type="protein sequence ID" value="GBN06176.1"/>
    <property type="molecule type" value="Genomic_DNA"/>
</dbReference>
<dbReference type="Gene3D" id="3.90.180.10">
    <property type="entry name" value="Medium-chain alcohol dehydrogenases, catalytic domain"/>
    <property type="match status" value="1"/>
</dbReference>
<dbReference type="Proteomes" id="UP000499080">
    <property type="component" value="Unassembled WGS sequence"/>
</dbReference>
<comment type="caution">
    <text evidence="10">The sequence shown here is derived from an EMBL/GenBank/DDBJ whole genome shotgun (WGS) entry which is preliminary data.</text>
</comment>
<dbReference type="InterPro" id="IPR013968">
    <property type="entry name" value="PKS_KR"/>
</dbReference>
<dbReference type="Pfam" id="PF08659">
    <property type="entry name" value="KR"/>
    <property type="match status" value="1"/>
</dbReference>
<keyword evidence="5" id="KW-0560">Oxidoreductase</keyword>
<dbReference type="PANTHER" id="PTHR43775:SF7">
    <property type="entry name" value="FATTY ACID SYNTHASE"/>
    <property type="match status" value="1"/>
</dbReference>
<dbReference type="InterPro" id="IPR036291">
    <property type="entry name" value="NAD(P)-bd_dom_sf"/>
</dbReference>
<name>A0A4Y2KXU5_ARAVE</name>
<proteinExistence type="predicted"/>
<dbReference type="InterPro" id="IPR050091">
    <property type="entry name" value="PKS_NRPS_Biosynth_Enz"/>
</dbReference>
<dbReference type="AlphaFoldDB" id="A0A4Y2KXU5"/>
<dbReference type="InterPro" id="IPR057326">
    <property type="entry name" value="KR_dom"/>
</dbReference>
<evidence type="ECO:0000256" key="6">
    <source>
        <dbReference type="ARBA" id="ARBA00023098"/>
    </source>
</evidence>
<dbReference type="PANTHER" id="PTHR43775">
    <property type="entry name" value="FATTY ACID SYNTHASE"/>
    <property type="match status" value="1"/>
</dbReference>
<keyword evidence="2" id="KW-0444">Lipid biosynthesis</keyword>
<reference evidence="10 11" key="1">
    <citation type="journal article" date="2019" name="Sci. Rep.">
        <title>Orb-weaving spider Araneus ventricosus genome elucidates the spidroin gene catalogue.</title>
        <authorList>
            <person name="Kono N."/>
            <person name="Nakamura H."/>
            <person name="Ohtoshi R."/>
            <person name="Moran D.A.P."/>
            <person name="Shinohara A."/>
            <person name="Yoshida Y."/>
            <person name="Fujiwara M."/>
            <person name="Mori M."/>
            <person name="Tomita M."/>
            <person name="Arakawa K."/>
        </authorList>
    </citation>
    <scope>NUCLEOTIDE SEQUENCE [LARGE SCALE GENOMIC DNA]</scope>
</reference>
<keyword evidence="7" id="KW-0275">Fatty acid biosynthesis</keyword>
<keyword evidence="4" id="KW-0521">NADP</keyword>
<evidence type="ECO:0000313" key="11">
    <source>
        <dbReference type="Proteomes" id="UP000499080"/>
    </source>
</evidence>
<dbReference type="SUPFAM" id="SSF51735">
    <property type="entry name" value="NAD(P)-binding Rossmann-fold domains"/>
    <property type="match status" value="1"/>
</dbReference>
<sequence>MKERFRHMIRIKNRIGILVCKRHLGSANDISNNTSYNDDEEESFHNILFRNTTTLDAESFHQAHETGLKLFSGCMSFIGVDLDIFFDTLGEEVIETLEEIINLVNNGIRTGFVKPLDRTVFDNNSAEESFRFLTNGTHIGKVLIKILRDAFVSDQTTESFREVCGPKSVATKNLDELRRKLCPSLDHFVCFSSVSCGRGNAGQTNYGFANSVMEMVCEQRKRDGLPGTLTSLKVKDC</sequence>
<feature type="domain" description="Ketoreductase" evidence="9">
    <location>
        <begin position="67"/>
        <end position="237"/>
    </location>
</feature>
<keyword evidence="8" id="KW-0511">Multifunctional enzyme</keyword>
<evidence type="ECO:0000256" key="3">
    <source>
        <dbReference type="ARBA" id="ARBA00022832"/>
    </source>
</evidence>
<protein>
    <submittedName>
        <fullName evidence="10">Fatty acid synthase</fullName>
    </submittedName>
</protein>
<dbReference type="Gene3D" id="3.40.50.720">
    <property type="entry name" value="NAD(P)-binding Rossmann-like Domain"/>
    <property type="match status" value="2"/>
</dbReference>
<keyword evidence="6" id="KW-0443">Lipid metabolism</keyword>
<evidence type="ECO:0000256" key="7">
    <source>
        <dbReference type="ARBA" id="ARBA00023160"/>
    </source>
</evidence>
<accession>A0A4Y2KXU5</accession>
<evidence type="ECO:0000259" key="9">
    <source>
        <dbReference type="SMART" id="SM00822"/>
    </source>
</evidence>
<gene>
    <name evidence="10" type="primary">Fasn_21</name>
    <name evidence="10" type="ORF">AVEN_125803_1</name>
</gene>
<dbReference type="SMART" id="SM00822">
    <property type="entry name" value="PKS_KR"/>
    <property type="match status" value="1"/>
</dbReference>
<dbReference type="GO" id="GO:0016491">
    <property type="term" value="F:oxidoreductase activity"/>
    <property type="evidence" value="ECO:0007669"/>
    <property type="project" value="UniProtKB-KW"/>
</dbReference>
<organism evidence="10 11">
    <name type="scientific">Araneus ventricosus</name>
    <name type="common">Orbweaver spider</name>
    <name type="synonym">Epeira ventricosa</name>
    <dbReference type="NCBI Taxonomy" id="182803"/>
    <lineage>
        <taxon>Eukaryota</taxon>
        <taxon>Metazoa</taxon>
        <taxon>Ecdysozoa</taxon>
        <taxon>Arthropoda</taxon>
        <taxon>Chelicerata</taxon>
        <taxon>Arachnida</taxon>
        <taxon>Araneae</taxon>
        <taxon>Araneomorphae</taxon>
        <taxon>Entelegynae</taxon>
        <taxon>Araneoidea</taxon>
        <taxon>Araneidae</taxon>
        <taxon>Araneus</taxon>
    </lineage>
</organism>
<dbReference type="OrthoDB" id="329835at2759"/>
<dbReference type="GO" id="GO:0004312">
    <property type="term" value="F:fatty acid synthase activity"/>
    <property type="evidence" value="ECO:0007669"/>
    <property type="project" value="TreeGrafter"/>
</dbReference>
<keyword evidence="1" id="KW-0596">Phosphopantetheine</keyword>
<evidence type="ECO:0000256" key="2">
    <source>
        <dbReference type="ARBA" id="ARBA00022516"/>
    </source>
</evidence>
<evidence type="ECO:0000256" key="5">
    <source>
        <dbReference type="ARBA" id="ARBA00023002"/>
    </source>
</evidence>
<evidence type="ECO:0000256" key="1">
    <source>
        <dbReference type="ARBA" id="ARBA00022450"/>
    </source>
</evidence>
<dbReference type="GO" id="GO:0006633">
    <property type="term" value="P:fatty acid biosynthetic process"/>
    <property type="evidence" value="ECO:0007669"/>
    <property type="project" value="UniProtKB-KW"/>
</dbReference>
<evidence type="ECO:0000313" key="10">
    <source>
        <dbReference type="EMBL" id="GBN06176.1"/>
    </source>
</evidence>